<feature type="transmembrane region" description="Helical" evidence="1">
    <location>
        <begin position="117"/>
        <end position="144"/>
    </location>
</feature>
<evidence type="ECO:0000313" key="3">
    <source>
        <dbReference type="Proteomes" id="UP000306416"/>
    </source>
</evidence>
<sequence length="159" mass="18306">MDFVGRALVRIATIAAAKAIDKIPEPPKSREELKQFNDTHARFVADTLKRQAEEQTYYDSRGWLGKKWSEFSKSEYLESMIDAFVFGCMFFMFLGIIFVYMSSLYYKVSFLEVCGLYLIGVFLGSLSGCSWISVLSGVLCCIYLKEIERIFIFILSTWL</sequence>
<protein>
    <submittedName>
        <fullName evidence="2">Uncharacterized protein</fullName>
    </submittedName>
</protein>
<evidence type="ECO:0000256" key="1">
    <source>
        <dbReference type="SAM" id="Phobius"/>
    </source>
</evidence>
<comment type="caution">
    <text evidence="2">The sequence shown here is derived from an EMBL/GenBank/DDBJ whole genome shotgun (WGS) entry which is preliminary data.</text>
</comment>
<dbReference type="AlphaFoldDB" id="A0A4S1CFV3"/>
<name>A0A4S1CFV3_9BACT</name>
<dbReference type="RefSeq" id="WP_135869893.1">
    <property type="nucleotide sequence ID" value="NZ_SRSC01000002.1"/>
</dbReference>
<dbReference type="EMBL" id="SRSC01000002">
    <property type="protein sequence ID" value="TGU72414.1"/>
    <property type="molecule type" value="Genomic_DNA"/>
</dbReference>
<evidence type="ECO:0000313" key="2">
    <source>
        <dbReference type="EMBL" id="TGU72414.1"/>
    </source>
</evidence>
<gene>
    <name evidence="2" type="ORF">E4633_08895</name>
</gene>
<keyword evidence="1" id="KW-0812">Transmembrane</keyword>
<feature type="transmembrane region" description="Helical" evidence="1">
    <location>
        <begin position="83"/>
        <end position="105"/>
    </location>
</feature>
<accession>A0A4S1CFV3</accession>
<keyword evidence="1" id="KW-1133">Transmembrane helix</keyword>
<organism evidence="2 3">
    <name type="scientific">Geomonas terrae</name>
    <dbReference type="NCBI Taxonomy" id="2562681"/>
    <lineage>
        <taxon>Bacteria</taxon>
        <taxon>Pseudomonadati</taxon>
        <taxon>Thermodesulfobacteriota</taxon>
        <taxon>Desulfuromonadia</taxon>
        <taxon>Geobacterales</taxon>
        <taxon>Geobacteraceae</taxon>
        <taxon>Geomonas</taxon>
    </lineage>
</organism>
<keyword evidence="1" id="KW-0472">Membrane</keyword>
<reference evidence="2 3" key="1">
    <citation type="submission" date="2019-04" db="EMBL/GenBank/DDBJ databases">
        <title>Geobacter oryzae sp. nov., ferric-reducing bacteria isolated from paddy soil.</title>
        <authorList>
            <person name="Xu Z."/>
            <person name="Masuda Y."/>
            <person name="Itoh H."/>
            <person name="Senoo K."/>
        </authorList>
    </citation>
    <scope>NUCLEOTIDE SEQUENCE [LARGE SCALE GENOMIC DNA]</scope>
    <source>
        <strain evidence="2 3">Red111</strain>
    </source>
</reference>
<keyword evidence="3" id="KW-1185">Reference proteome</keyword>
<dbReference type="Proteomes" id="UP000306416">
    <property type="component" value="Unassembled WGS sequence"/>
</dbReference>
<proteinExistence type="predicted"/>